<name>A0A2V3DMF2_9MICC</name>
<accession>A0A2V3DMF2</accession>
<evidence type="ECO:0000256" key="1">
    <source>
        <dbReference type="ARBA" id="ARBA00001947"/>
    </source>
</evidence>
<dbReference type="PANTHER" id="PTHR43401">
    <property type="entry name" value="L-THREONINE 3-DEHYDROGENASE"/>
    <property type="match status" value="1"/>
</dbReference>
<dbReference type="InterPro" id="IPR036291">
    <property type="entry name" value="NAD(P)-bd_dom_sf"/>
</dbReference>
<dbReference type="SMART" id="SM00829">
    <property type="entry name" value="PKS_ER"/>
    <property type="match status" value="1"/>
</dbReference>
<evidence type="ECO:0000256" key="4">
    <source>
        <dbReference type="ARBA" id="ARBA00023002"/>
    </source>
</evidence>
<proteinExistence type="inferred from homology"/>
<dbReference type="PANTHER" id="PTHR43401:SF2">
    <property type="entry name" value="L-THREONINE 3-DEHYDROGENASE"/>
    <property type="match status" value="1"/>
</dbReference>
<evidence type="ECO:0000256" key="5">
    <source>
        <dbReference type="RuleBase" id="RU361277"/>
    </source>
</evidence>
<dbReference type="Proteomes" id="UP000246303">
    <property type="component" value="Unassembled WGS sequence"/>
</dbReference>
<dbReference type="InterPro" id="IPR013154">
    <property type="entry name" value="ADH-like_N"/>
</dbReference>
<organism evidence="7 8">
    <name type="scientific">Arthrobacter psychrochitiniphilus</name>
    <dbReference type="NCBI Taxonomy" id="291045"/>
    <lineage>
        <taxon>Bacteria</taxon>
        <taxon>Bacillati</taxon>
        <taxon>Actinomycetota</taxon>
        <taxon>Actinomycetes</taxon>
        <taxon>Micrococcales</taxon>
        <taxon>Micrococcaceae</taxon>
        <taxon>Arthrobacter</taxon>
    </lineage>
</organism>
<dbReference type="GO" id="GO:0016491">
    <property type="term" value="F:oxidoreductase activity"/>
    <property type="evidence" value="ECO:0007669"/>
    <property type="project" value="UniProtKB-KW"/>
</dbReference>
<feature type="domain" description="Enoyl reductase (ER)" evidence="6">
    <location>
        <begin position="13"/>
        <end position="341"/>
    </location>
</feature>
<dbReference type="SUPFAM" id="SSF50129">
    <property type="entry name" value="GroES-like"/>
    <property type="match status" value="1"/>
</dbReference>
<evidence type="ECO:0000256" key="2">
    <source>
        <dbReference type="ARBA" id="ARBA00022723"/>
    </source>
</evidence>
<evidence type="ECO:0000259" key="6">
    <source>
        <dbReference type="SMART" id="SM00829"/>
    </source>
</evidence>
<dbReference type="InterPro" id="IPR002328">
    <property type="entry name" value="ADH_Zn_CS"/>
</dbReference>
<keyword evidence="2 5" id="KW-0479">Metal-binding</keyword>
<dbReference type="InterPro" id="IPR050129">
    <property type="entry name" value="Zn_alcohol_dh"/>
</dbReference>
<comment type="caution">
    <text evidence="7">The sequence shown here is derived from an EMBL/GenBank/DDBJ whole genome shotgun (WGS) entry which is preliminary data.</text>
</comment>
<dbReference type="InterPro" id="IPR013149">
    <property type="entry name" value="ADH-like_C"/>
</dbReference>
<dbReference type="AlphaFoldDB" id="A0A2V3DMF2"/>
<reference evidence="7 8" key="1">
    <citation type="submission" date="2018-05" db="EMBL/GenBank/DDBJ databases">
        <title>Genetic diversity of glacier-inhabiting Cryobacterium bacteria in China and description of Cryobacterium mengkeensis sp. nov. and Arthrobacter glacialis sp. nov.</title>
        <authorList>
            <person name="Liu Q."/>
            <person name="Xin Y.-H."/>
        </authorList>
    </citation>
    <scope>NUCLEOTIDE SEQUENCE [LARGE SCALE GENOMIC DNA]</scope>
    <source>
        <strain evidence="7 8">GP3</strain>
    </source>
</reference>
<dbReference type="EMBL" id="QHLZ01000019">
    <property type="protein sequence ID" value="PXA63947.1"/>
    <property type="molecule type" value="Genomic_DNA"/>
</dbReference>
<dbReference type="GO" id="GO:0008270">
    <property type="term" value="F:zinc ion binding"/>
    <property type="evidence" value="ECO:0007669"/>
    <property type="project" value="InterPro"/>
</dbReference>
<evidence type="ECO:0000313" key="8">
    <source>
        <dbReference type="Proteomes" id="UP000246303"/>
    </source>
</evidence>
<dbReference type="SUPFAM" id="SSF51735">
    <property type="entry name" value="NAD(P)-binding Rossmann-fold domains"/>
    <property type="match status" value="1"/>
</dbReference>
<dbReference type="InterPro" id="IPR020843">
    <property type="entry name" value="ER"/>
</dbReference>
<sequence>MSTDQERRRVIVTAPSAVEITTQPVREPSSAEALVRMTLAGVCGSDTTAVAGHHPMIALPYYPGHEVVGTVVRIGPDVTSTKVGSRVTVIPPLPCGTCKTCRDGRNNLCENMEFFGCGWIDGGMADTFTVRADRLYDVPSDFSDEQAVLIEPLATPVHAARIAGDLTNKTVVIQGAGTIGLLMLAAARAAGARTIVMTDVLKEKLEKAKSMGADDGVDASLPNMATIVREKLGESADYVFDCVANRYTIEAAVSLATKGGTVVVVGVPHGDITVPLHLVQDHQIRIQGTITYLEEDYDKAVAIIRNGHVSPTDFITGRYPISQSAEAFRVAVSGKHTKILITAEKPSQQGMPAPSN</sequence>
<dbReference type="InterPro" id="IPR011032">
    <property type="entry name" value="GroES-like_sf"/>
</dbReference>
<protein>
    <submittedName>
        <fullName evidence="7">Alcohol dehydrogenase</fullName>
    </submittedName>
</protein>
<evidence type="ECO:0000256" key="3">
    <source>
        <dbReference type="ARBA" id="ARBA00022833"/>
    </source>
</evidence>
<gene>
    <name evidence="7" type="ORF">CVS29_17690</name>
</gene>
<dbReference type="PROSITE" id="PS00059">
    <property type="entry name" value="ADH_ZINC"/>
    <property type="match status" value="1"/>
</dbReference>
<keyword evidence="3 5" id="KW-0862">Zinc</keyword>
<comment type="similarity">
    <text evidence="5">Belongs to the zinc-containing alcohol dehydrogenase family.</text>
</comment>
<dbReference type="Gene3D" id="3.90.180.10">
    <property type="entry name" value="Medium-chain alcohol dehydrogenases, catalytic domain"/>
    <property type="match status" value="1"/>
</dbReference>
<keyword evidence="8" id="KW-1185">Reference proteome</keyword>
<dbReference type="Gene3D" id="3.40.50.720">
    <property type="entry name" value="NAD(P)-binding Rossmann-like Domain"/>
    <property type="match status" value="1"/>
</dbReference>
<dbReference type="Pfam" id="PF08240">
    <property type="entry name" value="ADH_N"/>
    <property type="match status" value="1"/>
</dbReference>
<dbReference type="OrthoDB" id="9797931at2"/>
<dbReference type="Pfam" id="PF00107">
    <property type="entry name" value="ADH_zinc_N"/>
    <property type="match status" value="1"/>
</dbReference>
<comment type="cofactor">
    <cofactor evidence="1 5">
        <name>Zn(2+)</name>
        <dbReference type="ChEBI" id="CHEBI:29105"/>
    </cofactor>
</comment>
<dbReference type="RefSeq" id="WP_110107921.1">
    <property type="nucleotide sequence ID" value="NZ_JACBZZ010000001.1"/>
</dbReference>
<evidence type="ECO:0000313" key="7">
    <source>
        <dbReference type="EMBL" id="PXA63947.1"/>
    </source>
</evidence>
<keyword evidence="4" id="KW-0560">Oxidoreductase</keyword>